<comment type="subcellular location">
    <subcellularLocation>
        <location evidence="1">Bacterial flagellum basal body</location>
    </subcellularLocation>
</comment>
<dbReference type="AlphaFoldDB" id="A0A3B1E2V2"/>
<dbReference type="EMBL" id="UOGL01000372">
    <property type="protein sequence ID" value="VAX39805.1"/>
    <property type="molecule type" value="Genomic_DNA"/>
</dbReference>
<dbReference type="GO" id="GO:0005198">
    <property type="term" value="F:structural molecule activity"/>
    <property type="evidence" value="ECO:0007669"/>
    <property type="project" value="InterPro"/>
</dbReference>
<name>A0A3B1E2V2_9ZZZZ</name>
<evidence type="ECO:0000313" key="3">
    <source>
        <dbReference type="EMBL" id="VAX39805.1"/>
    </source>
</evidence>
<keyword evidence="2" id="KW-0975">Bacterial flagellum</keyword>
<evidence type="ECO:0000256" key="1">
    <source>
        <dbReference type="ARBA" id="ARBA00004117"/>
    </source>
</evidence>
<dbReference type="GO" id="GO:0009425">
    <property type="term" value="C:bacterial-type flagellum basal body"/>
    <property type="evidence" value="ECO:0007669"/>
    <property type="project" value="UniProtKB-SubCell"/>
</dbReference>
<dbReference type="PANTHER" id="PTHR34653">
    <property type="match status" value="1"/>
</dbReference>
<dbReference type="GO" id="GO:0071973">
    <property type="term" value="P:bacterial-type flagellum-dependent cell motility"/>
    <property type="evidence" value="ECO:0007669"/>
    <property type="project" value="InterPro"/>
</dbReference>
<dbReference type="GO" id="GO:0003774">
    <property type="term" value="F:cytoskeletal motor activity"/>
    <property type="evidence" value="ECO:0007669"/>
    <property type="project" value="InterPro"/>
</dbReference>
<organism evidence="3">
    <name type="scientific">hydrothermal vent metagenome</name>
    <dbReference type="NCBI Taxonomy" id="652676"/>
    <lineage>
        <taxon>unclassified sequences</taxon>
        <taxon>metagenomes</taxon>
        <taxon>ecological metagenomes</taxon>
    </lineage>
</organism>
<accession>A0A3B1E2V2</accession>
<sequence length="60" mass="6655">QVNQTELTAQAAIEESLAGGEITQVEVFTAMKKADLSLRMLMQIRNKVISAYNEIKGMQL</sequence>
<dbReference type="PANTHER" id="PTHR34653:SF1">
    <property type="entry name" value="FLAGELLAR HOOK-BASAL BODY COMPLEX PROTEIN FLIE"/>
    <property type="match status" value="1"/>
</dbReference>
<proteinExistence type="predicted"/>
<feature type="non-terminal residue" evidence="3">
    <location>
        <position position="1"/>
    </location>
</feature>
<protein>
    <recommendedName>
        <fullName evidence="4">Flagellar hook-basal body complex protein FliE</fullName>
    </recommendedName>
</protein>
<dbReference type="Pfam" id="PF02049">
    <property type="entry name" value="FliE"/>
    <property type="match status" value="1"/>
</dbReference>
<reference evidence="3" key="1">
    <citation type="submission" date="2018-06" db="EMBL/GenBank/DDBJ databases">
        <authorList>
            <person name="Zhirakovskaya E."/>
        </authorList>
    </citation>
    <scope>NUCLEOTIDE SEQUENCE</scope>
</reference>
<dbReference type="InterPro" id="IPR001624">
    <property type="entry name" value="FliE"/>
</dbReference>
<evidence type="ECO:0008006" key="4">
    <source>
        <dbReference type="Google" id="ProtNLM"/>
    </source>
</evidence>
<evidence type="ECO:0000256" key="2">
    <source>
        <dbReference type="ARBA" id="ARBA00023143"/>
    </source>
</evidence>
<gene>
    <name evidence="3" type="ORF">MNBD_PLANCTO02-2792</name>
</gene>